<dbReference type="EMBL" id="BABS01000059">
    <property type="protein sequence ID" value="GAA08988.1"/>
    <property type="molecule type" value="Genomic_DNA"/>
</dbReference>
<proteinExistence type="predicted"/>
<name>F7VF43_9PROT</name>
<evidence type="ECO:0000313" key="1">
    <source>
        <dbReference type="EMBL" id="GAA08988.1"/>
    </source>
</evidence>
<dbReference type="Proteomes" id="UP000004319">
    <property type="component" value="Unassembled WGS sequence"/>
</dbReference>
<comment type="caution">
    <text evidence="1">The sequence shown here is derived from an EMBL/GenBank/DDBJ whole genome shotgun (WGS) entry which is preliminary data.</text>
</comment>
<organism evidence="1 2">
    <name type="scientific">Acetobacter tropicalis NBRC 101654</name>
    <dbReference type="NCBI Taxonomy" id="749388"/>
    <lineage>
        <taxon>Bacteria</taxon>
        <taxon>Pseudomonadati</taxon>
        <taxon>Pseudomonadota</taxon>
        <taxon>Alphaproteobacteria</taxon>
        <taxon>Acetobacterales</taxon>
        <taxon>Acetobacteraceae</taxon>
        <taxon>Acetobacter</taxon>
    </lineage>
</organism>
<sequence length="39" mass="4542">MNLPRNAPLFSETVLKQEDLHPRKGIFVTPFFSKNINNK</sequence>
<evidence type="ECO:0000313" key="2">
    <source>
        <dbReference type="Proteomes" id="UP000004319"/>
    </source>
</evidence>
<gene>
    <name evidence="1" type="ORF">ATPR_1992</name>
</gene>
<reference evidence="1 2" key="1">
    <citation type="journal article" date="2011" name="Biochem. Biophys. Res. Commun.">
        <title>Increased number of Arginine-based salt bridges contributes to the thermotolerance of thermotolerant acetic acid bacteria, Acetobacter tropicalis SKU1100.</title>
        <authorList>
            <person name="Matsutani M."/>
            <person name="Hirakawa H."/>
            <person name="Nishikura M."/>
            <person name="Soemphol W."/>
            <person name="Ali I.A.I."/>
            <person name="Yakushi T."/>
            <person name="Matsushita K."/>
        </authorList>
    </citation>
    <scope>NUCLEOTIDE SEQUENCE [LARGE SCALE GENOMIC DNA]</scope>
    <source>
        <strain evidence="1 2">NBRC 101654</strain>
    </source>
</reference>
<accession>F7VF43</accession>
<protein>
    <submittedName>
        <fullName evidence="1">Uncharacterized protein</fullName>
    </submittedName>
</protein>
<dbReference type="AlphaFoldDB" id="F7VF43"/>